<keyword evidence="10" id="KW-1185">Reference proteome</keyword>
<evidence type="ECO:0000256" key="5">
    <source>
        <dbReference type="ARBA" id="ARBA00022989"/>
    </source>
</evidence>
<dbReference type="InterPro" id="IPR020846">
    <property type="entry name" value="MFS_dom"/>
</dbReference>
<gene>
    <name evidence="9" type="ORF">EV644_101202</name>
</gene>
<dbReference type="EMBL" id="SLWM01000001">
    <property type="protein sequence ID" value="TCO31562.1"/>
    <property type="molecule type" value="Genomic_DNA"/>
</dbReference>
<keyword evidence="5 7" id="KW-1133">Transmembrane helix</keyword>
<feature type="transmembrane region" description="Helical" evidence="7">
    <location>
        <begin position="86"/>
        <end position="105"/>
    </location>
</feature>
<proteinExistence type="predicted"/>
<feature type="transmembrane region" description="Helical" evidence="7">
    <location>
        <begin position="376"/>
        <end position="399"/>
    </location>
</feature>
<feature type="transmembrane region" description="Helical" evidence="7">
    <location>
        <begin position="174"/>
        <end position="193"/>
    </location>
</feature>
<keyword evidence="6 7" id="KW-0472">Membrane</keyword>
<feature type="transmembrane region" description="Helical" evidence="7">
    <location>
        <begin position="411"/>
        <end position="431"/>
    </location>
</feature>
<dbReference type="NCBIfam" id="TIGR00711">
    <property type="entry name" value="efflux_EmrB"/>
    <property type="match status" value="1"/>
</dbReference>
<evidence type="ECO:0000259" key="8">
    <source>
        <dbReference type="PROSITE" id="PS50850"/>
    </source>
</evidence>
<dbReference type="PANTHER" id="PTHR42718:SF42">
    <property type="entry name" value="EXPORT PROTEIN"/>
    <property type="match status" value="1"/>
</dbReference>
<feature type="transmembrane region" description="Helical" evidence="7">
    <location>
        <begin position="12"/>
        <end position="33"/>
    </location>
</feature>
<evidence type="ECO:0000256" key="6">
    <source>
        <dbReference type="ARBA" id="ARBA00023136"/>
    </source>
</evidence>
<evidence type="ECO:0000256" key="4">
    <source>
        <dbReference type="ARBA" id="ARBA00022692"/>
    </source>
</evidence>
<feature type="transmembrane region" description="Helical" evidence="7">
    <location>
        <begin position="302"/>
        <end position="323"/>
    </location>
</feature>
<dbReference type="PRINTS" id="PR01036">
    <property type="entry name" value="TCRTETB"/>
</dbReference>
<feature type="transmembrane region" description="Helical" evidence="7">
    <location>
        <begin position="111"/>
        <end position="132"/>
    </location>
</feature>
<reference evidence="9 10" key="1">
    <citation type="journal article" date="2015" name="Stand. Genomic Sci.">
        <title>Genomic Encyclopedia of Bacterial and Archaeal Type Strains, Phase III: the genomes of soil and plant-associated and newly described type strains.</title>
        <authorList>
            <person name="Whitman W.B."/>
            <person name="Woyke T."/>
            <person name="Klenk H.P."/>
            <person name="Zhou Y."/>
            <person name="Lilburn T.G."/>
            <person name="Beck B.J."/>
            <person name="De Vos P."/>
            <person name="Vandamme P."/>
            <person name="Eisen J.A."/>
            <person name="Garrity G."/>
            <person name="Hugenholtz P."/>
            <person name="Kyrpides N.C."/>
        </authorList>
    </citation>
    <scope>NUCLEOTIDE SEQUENCE [LARGE SCALE GENOMIC DNA]</scope>
    <source>
        <strain evidence="9 10">VKM Ac-2538</strain>
    </source>
</reference>
<protein>
    <submittedName>
        <fullName evidence="9">EmrB/QacA subfamily drug resistance transporter</fullName>
    </submittedName>
</protein>
<dbReference type="PROSITE" id="PS00216">
    <property type="entry name" value="SUGAR_TRANSPORT_1"/>
    <property type="match status" value="1"/>
</dbReference>
<evidence type="ECO:0000256" key="3">
    <source>
        <dbReference type="ARBA" id="ARBA00022475"/>
    </source>
</evidence>
<dbReference type="PANTHER" id="PTHR42718">
    <property type="entry name" value="MAJOR FACILITATOR SUPERFAMILY MULTIDRUG TRANSPORTER MFSC"/>
    <property type="match status" value="1"/>
</dbReference>
<keyword evidence="3" id="KW-1003">Cell membrane</keyword>
<evidence type="ECO:0000256" key="7">
    <source>
        <dbReference type="SAM" id="Phobius"/>
    </source>
</evidence>
<feature type="transmembrane region" description="Helical" evidence="7">
    <location>
        <begin position="53"/>
        <end position="74"/>
    </location>
</feature>
<feature type="transmembrane region" description="Helical" evidence="7">
    <location>
        <begin position="335"/>
        <end position="356"/>
    </location>
</feature>
<accession>A0ABY2BU99</accession>
<name>A0ABY2BU99_9ACTN</name>
<dbReference type="Gene3D" id="1.20.1720.10">
    <property type="entry name" value="Multidrug resistance protein D"/>
    <property type="match status" value="1"/>
</dbReference>
<sequence length="492" mass="49929">MSLDQASPSVPLRSTTGIAVICATVLASMIGFLDASVVTVALPSIGEDQNAGVAQLQWVVTSFLVTVAALLLVAGGLSDRYGRRRILVVGLVLTLGASVLCALAPSVDLLIAARVLQGIGAALTVPSSLALLNATLRPEDRARGIGIWAGLATLGMTVGPYAGGWLSDTYSWRWLFLLNAPLVIAALLVLRGVPDSRDPAAAGRPDVPGSLLTAVGFGGVIYALTEGAARGWSRPSVVVAGLVGIACLVALVPFEAMRQHPMLQLRLFQSRQFDAINAGTLLFYAALSASSYLLYLQLELQLGYSASAAGAALIPASIVFLLISPISGSLVARFGPGWLMAAGMTIVGIAFVYLSALGPGSTYLSGVLPGNLLHGLGLGLAVTPLTAAVLAAVSSADLGEASAVNNTVSRIGGVAAIAVLPALAGGVHLSLTETIAASFRPAMLATAVLCLAAAAISVAFVSKTATTSTPRMAPPPPHACIANCMPPEKVSA</sequence>
<feature type="transmembrane region" description="Helical" evidence="7">
    <location>
        <begin position="443"/>
        <end position="462"/>
    </location>
</feature>
<evidence type="ECO:0000313" key="9">
    <source>
        <dbReference type="EMBL" id="TCO31562.1"/>
    </source>
</evidence>
<organism evidence="9 10">
    <name type="scientific">Kribbella orskensis</name>
    <dbReference type="NCBI Taxonomy" id="2512216"/>
    <lineage>
        <taxon>Bacteria</taxon>
        <taxon>Bacillati</taxon>
        <taxon>Actinomycetota</taxon>
        <taxon>Actinomycetes</taxon>
        <taxon>Propionibacteriales</taxon>
        <taxon>Kribbellaceae</taxon>
        <taxon>Kribbella</taxon>
    </lineage>
</organism>
<dbReference type="Pfam" id="PF07690">
    <property type="entry name" value="MFS_1"/>
    <property type="match status" value="1"/>
</dbReference>
<dbReference type="InterPro" id="IPR011701">
    <property type="entry name" value="MFS"/>
</dbReference>
<feature type="transmembrane region" description="Helical" evidence="7">
    <location>
        <begin position="275"/>
        <end position="296"/>
    </location>
</feature>
<keyword evidence="4 7" id="KW-0812">Transmembrane</keyword>
<evidence type="ECO:0000256" key="2">
    <source>
        <dbReference type="ARBA" id="ARBA00022448"/>
    </source>
</evidence>
<dbReference type="RefSeq" id="WP_132187411.1">
    <property type="nucleotide sequence ID" value="NZ_SLWM01000001.1"/>
</dbReference>
<evidence type="ECO:0000256" key="1">
    <source>
        <dbReference type="ARBA" id="ARBA00004651"/>
    </source>
</evidence>
<comment type="subcellular location">
    <subcellularLocation>
        <location evidence="1">Cell membrane</location>
        <topology evidence="1">Multi-pass membrane protein</topology>
    </subcellularLocation>
</comment>
<dbReference type="CDD" id="cd17321">
    <property type="entry name" value="MFS_MMR_MDR_like"/>
    <property type="match status" value="1"/>
</dbReference>
<dbReference type="Proteomes" id="UP000295818">
    <property type="component" value="Unassembled WGS sequence"/>
</dbReference>
<comment type="caution">
    <text evidence="9">The sequence shown here is derived from an EMBL/GenBank/DDBJ whole genome shotgun (WGS) entry which is preliminary data.</text>
</comment>
<dbReference type="InterPro" id="IPR036259">
    <property type="entry name" value="MFS_trans_sf"/>
</dbReference>
<keyword evidence="2" id="KW-0813">Transport</keyword>
<feature type="domain" description="Major facilitator superfamily (MFS) profile" evidence="8">
    <location>
        <begin position="20"/>
        <end position="465"/>
    </location>
</feature>
<feature type="transmembrane region" description="Helical" evidence="7">
    <location>
        <begin position="144"/>
        <end position="162"/>
    </location>
</feature>
<dbReference type="Gene3D" id="1.20.1250.20">
    <property type="entry name" value="MFS general substrate transporter like domains"/>
    <property type="match status" value="1"/>
</dbReference>
<feature type="transmembrane region" description="Helical" evidence="7">
    <location>
        <begin position="236"/>
        <end position="254"/>
    </location>
</feature>
<dbReference type="InterPro" id="IPR005829">
    <property type="entry name" value="Sugar_transporter_CS"/>
</dbReference>
<dbReference type="InterPro" id="IPR004638">
    <property type="entry name" value="EmrB-like"/>
</dbReference>
<evidence type="ECO:0000313" key="10">
    <source>
        <dbReference type="Proteomes" id="UP000295818"/>
    </source>
</evidence>
<feature type="transmembrane region" description="Helical" evidence="7">
    <location>
        <begin position="205"/>
        <end position="224"/>
    </location>
</feature>
<dbReference type="PROSITE" id="PS50850">
    <property type="entry name" value="MFS"/>
    <property type="match status" value="1"/>
</dbReference>
<dbReference type="SUPFAM" id="SSF103473">
    <property type="entry name" value="MFS general substrate transporter"/>
    <property type="match status" value="1"/>
</dbReference>